<evidence type="ECO:0000256" key="7">
    <source>
        <dbReference type="ARBA" id="ARBA00022982"/>
    </source>
</evidence>
<sequence length="121" mass="13624">MAGTGPQVALSPLELLNKRPTTERPLISQYLHPAVAAIVSLIGMAVANKFSPRPVLSGIHRYAFAGVGGFFVGKVLDDWRESYLAERDAILRHYVELHPEDFPPFERKKFKDVLEPWTPIR</sequence>
<keyword evidence="7 11" id="KW-0249">Electron transport</keyword>
<dbReference type="OrthoDB" id="6329847at2759"/>
<evidence type="ECO:0000313" key="12">
    <source>
        <dbReference type="Proteomes" id="UP000504635"/>
    </source>
</evidence>
<dbReference type="InterPro" id="IPR009423">
    <property type="entry name" value="NDUC2"/>
</dbReference>
<keyword evidence="4 11" id="KW-0679">Respiratory chain</keyword>
<evidence type="ECO:0000256" key="9">
    <source>
        <dbReference type="ARBA" id="ARBA00023128"/>
    </source>
</evidence>
<protein>
    <recommendedName>
        <fullName evidence="11">NADH dehydrogenase [ubiquinone] 1 subunit C2</fullName>
    </recommendedName>
</protein>
<organism evidence="12 13">
    <name type="scientific">Sitophilus oryzae</name>
    <name type="common">Rice weevil</name>
    <name type="synonym">Curculio oryzae</name>
    <dbReference type="NCBI Taxonomy" id="7048"/>
    <lineage>
        <taxon>Eukaryota</taxon>
        <taxon>Metazoa</taxon>
        <taxon>Ecdysozoa</taxon>
        <taxon>Arthropoda</taxon>
        <taxon>Hexapoda</taxon>
        <taxon>Insecta</taxon>
        <taxon>Pterygota</taxon>
        <taxon>Neoptera</taxon>
        <taxon>Endopterygota</taxon>
        <taxon>Coleoptera</taxon>
        <taxon>Polyphaga</taxon>
        <taxon>Cucujiformia</taxon>
        <taxon>Curculionidae</taxon>
        <taxon>Dryophthorinae</taxon>
        <taxon>Sitophilus</taxon>
    </lineage>
</organism>
<evidence type="ECO:0000256" key="10">
    <source>
        <dbReference type="ARBA" id="ARBA00023136"/>
    </source>
</evidence>
<evidence type="ECO:0000256" key="11">
    <source>
        <dbReference type="PIRNR" id="PIRNR017834"/>
    </source>
</evidence>
<reference evidence="13" key="1">
    <citation type="submission" date="2025-08" db="UniProtKB">
        <authorList>
            <consortium name="RefSeq"/>
        </authorList>
    </citation>
    <scope>IDENTIFICATION</scope>
    <source>
        <tissue evidence="13">Gonads</tissue>
    </source>
</reference>
<proteinExistence type="inferred from homology"/>
<dbReference type="AlphaFoldDB" id="A0A6J2XII3"/>
<evidence type="ECO:0000256" key="5">
    <source>
        <dbReference type="ARBA" id="ARBA00022692"/>
    </source>
</evidence>
<dbReference type="PANTHER" id="PTHR13099:SF0">
    <property type="entry name" value="NADH DEHYDROGENASE [UBIQUINONE] 1 SUBUNIT C2-RELATED"/>
    <property type="match status" value="1"/>
</dbReference>
<evidence type="ECO:0000256" key="4">
    <source>
        <dbReference type="ARBA" id="ARBA00022660"/>
    </source>
</evidence>
<dbReference type="GO" id="GO:0006120">
    <property type="term" value="P:mitochondrial electron transport, NADH to ubiquinone"/>
    <property type="evidence" value="ECO:0007669"/>
    <property type="project" value="InterPro"/>
</dbReference>
<dbReference type="FunCoup" id="A0A6J2XII3">
    <property type="interactions" value="763"/>
</dbReference>
<evidence type="ECO:0000256" key="3">
    <source>
        <dbReference type="ARBA" id="ARBA00022448"/>
    </source>
</evidence>
<dbReference type="Pfam" id="PF06374">
    <property type="entry name" value="NDUF_C2"/>
    <property type="match status" value="1"/>
</dbReference>
<dbReference type="KEGG" id="soy:115878383"/>
<dbReference type="GeneID" id="115878383"/>
<dbReference type="InParanoid" id="A0A6J2XII3"/>
<keyword evidence="5" id="KW-0812">Transmembrane</keyword>
<keyword evidence="12" id="KW-1185">Reference proteome</keyword>
<keyword evidence="10 11" id="KW-0472">Membrane</keyword>
<dbReference type="PIRSF" id="PIRSF017834">
    <property type="entry name" value="NADH-UbQ_OxRdtase_b14.5b"/>
    <property type="match status" value="1"/>
</dbReference>
<gene>
    <name evidence="13" type="primary">LOC115878383</name>
</gene>
<name>A0A6J2XII3_SITOR</name>
<dbReference type="GO" id="GO:0005743">
    <property type="term" value="C:mitochondrial inner membrane"/>
    <property type="evidence" value="ECO:0007669"/>
    <property type="project" value="UniProtKB-SubCell"/>
</dbReference>
<dbReference type="RefSeq" id="XP_030750725.1">
    <property type="nucleotide sequence ID" value="XM_030894865.1"/>
</dbReference>
<evidence type="ECO:0000256" key="8">
    <source>
        <dbReference type="ARBA" id="ARBA00022989"/>
    </source>
</evidence>
<keyword evidence="8" id="KW-1133">Transmembrane helix</keyword>
<comment type="subcellular location">
    <subcellularLocation>
        <location evidence="1">Mitochondrion inner membrane</location>
        <topology evidence="1">Single-pass membrane protein</topology>
        <orientation evidence="1">Matrix side</orientation>
    </subcellularLocation>
</comment>
<evidence type="ECO:0000256" key="2">
    <source>
        <dbReference type="ARBA" id="ARBA00008674"/>
    </source>
</evidence>
<keyword evidence="3 11" id="KW-0813">Transport</keyword>
<evidence type="ECO:0000256" key="6">
    <source>
        <dbReference type="ARBA" id="ARBA00022792"/>
    </source>
</evidence>
<dbReference type="PANTHER" id="PTHR13099">
    <property type="entry name" value="NADH-UBIQUINONE OXIDOREDUCTASE SUBUNIT B14.5B"/>
    <property type="match status" value="1"/>
</dbReference>
<dbReference type="CTD" id="33528"/>
<comment type="function">
    <text evidence="11">Accessory subunit of the mitochondrial membrane respiratory chain NADH dehydrogenase (Complex I), that is believed not to be involved in catalysis. Complex I functions in the transfer of electrons from NADH to the respiratory chain. The immediate electron acceptor for the enzyme is believed to be ubiquinone.</text>
</comment>
<comment type="similarity">
    <text evidence="2 11">Belongs to the complex I NDUFC2 subunit family.</text>
</comment>
<dbReference type="Proteomes" id="UP000504635">
    <property type="component" value="Unplaced"/>
</dbReference>
<keyword evidence="9 11" id="KW-0496">Mitochondrion</keyword>
<accession>A0A6J2XII3</accession>
<evidence type="ECO:0000313" key="13">
    <source>
        <dbReference type="RefSeq" id="XP_030750725.1"/>
    </source>
</evidence>
<evidence type="ECO:0000256" key="1">
    <source>
        <dbReference type="ARBA" id="ARBA00004298"/>
    </source>
</evidence>
<keyword evidence="6 11" id="KW-0999">Mitochondrion inner membrane</keyword>